<dbReference type="InterPro" id="IPR003661">
    <property type="entry name" value="HisK_dim/P_dom"/>
</dbReference>
<accession>A0ABN0BRL4</accession>
<name>A0ABN0BRL4_BACFG</name>
<dbReference type="Pfam" id="PF00072">
    <property type="entry name" value="Response_reg"/>
    <property type="match status" value="1"/>
</dbReference>
<keyword evidence="4" id="KW-0808">Transferase</keyword>
<dbReference type="EMBL" id="EQ973217">
    <property type="protein sequence ID" value="EFR55496.1"/>
    <property type="molecule type" value="Genomic_DNA"/>
</dbReference>
<dbReference type="SUPFAM" id="SSF52172">
    <property type="entry name" value="CheY-like"/>
    <property type="match status" value="1"/>
</dbReference>
<dbReference type="SMART" id="SM00448">
    <property type="entry name" value="REC"/>
    <property type="match status" value="1"/>
</dbReference>
<proteinExistence type="predicted"/>
<feature type="coiled-coil region" evidence="7">
    <location>
        <begin position="11"/>
        <end position="38"/>
    </location>
</feature>
<evidence type="ECO:0000256" key="6">
    <source>
        <dbReference type="PROSITE-ProRule" id="PRU00169"/>
    </source>
</evidence>
<dbReference type="InterPro" id="IPR001789">
    <property type="entry name" value="Sig_transdc_resp-reg_receiver"/>
</dbReference>
<keyword evidence="5 10" id="KW-0418">Kinase</keyword>
<dbReference type="InterPro" id="IPR036890">
    <property type="entry name" value="HATPase_C_sf"/>
</dbReference>
<dbReference type="CDD" id="cd00082">
    <property type="entry name" value="HisKA"/>
    <property type="match status" value="1"/>
</dbReference>
<evidence type="ECO:0000313" key="10">
    <source>
        <dbReference type="EMBL" id="EFR55496.1"/>
    </source>
</evidence>
<dbReference type="PROSITE" id="PS50110">
    <property type="entry name" value="RESPONSE_REGULATORY"/>
    <property type="match status" value="1"/>
</dbReference>
<dbReference type="InterPro" id="IPR004358">
    <property type="entry name" value="Sig_transdc_His_kin-like_C"/>
</dbReference>
<gene>
    <name evidence="10" type="ORF">BFAG_04194</name>
</gene>
<dbReference type="Pfam" id="PF02518">
    <property type="entry name" value="HATPase_c"/>
    <property type="match status" value="1"/>
</dbReference>
<feature type="domain" description="Histidine kinase" evidence="8">
    <location>
        <begin position="38"/>
        <end position="250"/>
    </location>
</feature>
<evidence type="ECO:0000256" key="4">
    <source>
        <dbReference type="ARBA" id="ARBA00022679"/>
    </source>
</evidence>
<dbReference type="InterPro" id="IPR003594">
    <property type="entry name" value="HATPase_dom"/>
</dbReference>
<dbReference type="PANTHER" id="PTHR43047">
    <property type="entry name" value="TWO-COMPONENT HISTIDINE PROTEIN KINASE"/>
    <property type="match status" value="1"/>
</dbReference>
<dbReference type="SMART" id="SM00388">
    <property type="entry name" value="HisKA"/>
    <property type="match status" value="1"/>
</dbReference>
<keyword evidence="3 6" id="KW-0597">Phosphoprotein</keyword>
<dbReference type="Proteomes" id="UP000005101">
    <property type="component" value="Unassembled WGS sequence"/>
</dbReference>
<keyword evidence="7" id="KW-0175">Coiled coil</keyword>
<feature type="modified residue" description="4-aspartylphosphate" evidence="6">
    <location>
        <position position="331"/>
    </location>
</feature>
<dbReference type="Gene3D" id="3.40.50.2300">
    <property type="match status" value="1"/>
</dbReference>
<reference evidence="10 11" key="1">
    <citation type="submission" date="2008-12" db="EMBL/GenBank/DDBJ databases">
        <title>Annotation of Bacteroides fragilis strain 3_1_12.</title>
        <authorList>
            <consortium name="The Broad Institute Genome Sequencing Platform"/>
            <person name="Ward D."/>
            <person name="Young S.K."/>
            <person name="Kodira C.D."/>
            <person name="Zeng Q."/>
            <person name="Koehrsen M."/>
            <person name="Alvarado L."/>
            <person name="Berlin A."/>
            <person name="Borenstein D."/>
            <person name="Chen Z."/>
            <person name="Engels R."/>
            <person name="Freedman E."/>
            <person name="Gellesch M."/>
            <person name="Goldberg J."/>
            <person name="Griggs A."/>
            <person name="Gujja S."/>
            <person name="Heiman D."/>
            <person name="Hepburn T."/>
            <person name="Howarth C."/>
            <person name="Jen D."/>
            <person name="Larson L."/>
            <person name="Lewis B."/>
            <person name="Mehta T."/>
            <person name="Park D."/>
            <person name="Pearson M."/>
            <person name="Roberts A."/>
            <person name="Saif S."/>
            <person name="Shea T."/>
            <person name="Shenoy N."/>
            <person name="Sisk P."/>
            <person name="Stolte C."/>
            <person name="Sykes S."/>
            <person name="Walk T."/>
            <person name="White J."/>
            <person name="Yandava C."/>
            <person name="Allen-Vercoe E."/>
            <person name="Strauss J."/>
            <person name="Ambrose C."/>
            <person name="Lander E."/>
            <person name="Nusbaum C."/>
            <person name="Galagan J."/>
            <person name="Birren B."/>
        </authorList>
    </citation>
    <scope>NUCLEOTIDE SEQUENCE [LARGE SCALE GENOMIC DNA]</scope>
    <source>
        <strain evidence="10 11">3_1_12</strain>
    </source>
</reference>
<dbReference type="Pfam" id="PF00512">
    <property type="entry name" value="HisKA"/>
    <property type="match status" value="1"/>
</dbReference>
<dbReference type="PRINTS" id="PR00344">
    <property type="entry name" value="BCTRLSENSOR"/>
</dbReference>
<dbReference type="SMART" id="SM00387">
    <property type="entry name" value="HATPase_c"/>
    <property type="match status" value="1"/>
</dbReference>
<dbReference type="Gene3D" id="3.30.565.10">
    <property type="entry name" value="Histidine kinase-like ATPase, C-terminal domain"/>
    <property type="match status" value="1"/>
</dbReference>
<dbReference type="InterPro" id="IPR011006">
    <property type="entry name" value="CheY-like_superfamily"/>
</dbReference>
<dbReference type="EC" id="2.7.13.3" evidence="2"/>
<evidence type="ECO:0000256" key="5">
    <source>
        <dbReference type="ARBA" id="ARBA00022777"/>
    </source>
</evidence>
<dbReference type="InterPro" id="IPR005467">
    <property type="entry name" value="His_kinase_dom"/>
</dbReference>
<dbReference type="SUPFAM" id="SSF55874">
    <property type="entry name" value="ATPase domain of HSP90 chaperone/DNA topoisomerase II/histidine kinase"/>
    <property type="match status" value="1"/>
</dbReference>
<sequence length="398" mass="44034">MVLTVHDITSIKHTEEALAEAKEKAENADRSKSAFLANMSHEIRTPLNAIVGFSELLAAATEEKEKQKYLEILHTNSELLLQLVNDILDLSKIEAGTLEFVYSDVDINLLLADLEQLFHMKIGYDSPVQIITEAGLPSCMVHSDRNRIAQVVSNFVSNAIKFTTEGSIRIGYKPCENGLRFYVTDTGSGISADKLGGVFDRFVRLQSDKNGTGLGLSICKTIVNKLGGEIGAESVVGQGSTFWFTLPEHSDIKPKVIIEKEQERPSSVVSVPAAGVNGDKKLTVLVAEDMEDNYRLCEAILASRYELYWAHNGEEAISLFLKNQPDIILMDIRMPEVNGYEATEAIRQMSATVPIIALTAFAYEEDRQKIMQSGFTDFLTKPISSRILLGKLESLKKI</sequence>
<evidence type="ECO:0000256" key="7">
    <source>
        <dbReference type="SAM" id="Coils"/>
    </source>
</evidence>
<dbReference type="GO" id="GO:0016301">
    <property type="term" value="F:kinase activity"/>
    <property type="evidence" value="ECO:0007669"/>
    <property type="project" value="UniProtKB-KW"/>
</dbReference>
<evidence type="ECO:0000259" key="9">
    <source>
        <dbReference type="PROSITE" id="PS50110"/>
    </source>
</evidence>
<evidence type="ECO:0000313" key="11">
    <source>
        <dbReference type="Proteomes" id="UP000005101"/>
    </source>
</evidence>
<dbReference type="CDD" id="cd17546">
    <property type="entry name" value="REC_hyHK_CKI1_RcsC-like"/>
    <property type="match status" value="1"/>
</dbReference>
<dbReference type="SUPFAM" id="SSF47384">
    <property type="entry name" value="Homodimeric domain of signal transducing histidine kinase"/>
    <property type="match status" value="1"/>
</dbReference>
<comment type="catalytic activity">
    <reaction evidence="1">
        <text>ATP + protein L-histidine = ADP + protein N-phospho-L-histidine.</text>
        <dbReference type="EC" id="2.7.13.3"/>
    </reaction>
</comment>
<keyword evidence="11" id="KW-1185">Reference proteome</keyword>
<evidence type="ECO:0000259" key="8">
    <source>
        <dbReference type="PROSITE" id="PS50109"/>
    </source>
</evidence>
<evidence type="ECO:0000256" key="1">
    <source>
        <dbReference type="ARBA" id="ARBA00000085"/>
    </source>
</evidence>
<organism evidence="10 11">
    <name type="scientific">Bacteroides fragilis 3_1_12</name>
    <dbReference type="NCBI Taxonomy" id="457424"/>
    <lineage>
        <taxon>Bacteria</taxon>
        <taxon>Pseudomonadati</taxon>
        <taxon>Bacteroidota</taxon>
        <taxon>Bacteroidia</taxon>
        <taxon>Bacteroidales</taxon>
        <taxon>Bacteroidaceae</taxon>
        <taxon>Bacteroides</taxon>
    </lineage>
</organism>
<dbReference type="InterPro" id="IPR036097">
    <property type="entry name" value="HisK_dim/P_sf"/>
</dbReference>
<protein>
    <recommendedName>
        <fullName evidence="2">histidine kinase</fullName>
        <ecNumber evidence="2">2.7.13.3</ecNumber>
    </recommendedName>
</protein>
<evidence type="ECO:0000256" key="3">
    <source>
        <dbReference type="ARBA" id="ARBA00022553"/>
    </source>
</evidence>
<dbReference type="PROSITE" id="PS50109">
    <property type="entry name" value="HIS_KIN"/>
    <property type="match status" value="1"/>
</dbReference>
<feature type="domain" description="Response regulatory" evidence="9">
    <location>
        <begin position="283"/>
        <end position="396"/>
    </location>
</feature>
<evidence type="ECO:0000256" key="2">
    <source>
        <dbReference type="ARBA" id="ARBA00012438"/>
    </source>
</evidence>
<dbReference type="Gene3D" id="1.10.287.130">
    <property type="match status" value="1"/>
</dbReference>